<dbReference type="InterPro" id="IPR001867">
    <property type="entry name" value="OmpR/PhoB-type_DNA-bd"/>
</dbReference>
<name>A0A9D1DA60_9FIRM</name>
<dbReference type="GO" id="GO:0000160">
    <property type="term" value="P:phosphorelay signal transduction system"/>
    <property type="evidence" value="ECO:0007669"/>
    <property type="project" value="InterPro"/>
</dbReference>
<gene>
    <name evidence="6" type="ORF">IAB31_11970</name>
</gene>
<protein>
    <submittedName>
        <fullName evidence="6">Winged helix-turn-helix domain-containing protein</fullName>
    </submittedName>
</protein>
<dbReference type="SUPFAM" id="SSF48452">
    <property type="entry name" value="TPR-like"/>
    <property type="match status" value="1"/>
</dbReference>
<reference evidence="6" key="2">
    <citation type="journal article" date="2021" name="PeerJ">
        <title>Extensive microbial diversity within the chicken gut microbiome revealed by metagenomics and culture.</title>
        <authorList>
            <person name="Gilroy R."/>
            <person name="Ravi A."/>
            <person name="Getino M."/>
            <person name="Pursley I."/>
            <person name="Horton D.L."/>
            <person name="Alikhan N.F."/>
            <person name="Baker D."/>
            <person name="Gharbi K."/>
            <person name="Hall N."/>
            <person name="Watson M."/>
            <person name="Adriaenssens E.M."/>
            <person name="Foster-Nyarko E."/>
            <person name="Jarju S."/>
            <person name="Secka A."/>
            <person name="Antonio M."/>
            <person name="Oren A."/>
            <person name="Chaudhuri R.R."/>
            <person name="La Ragione R."/>
            <person name="Hildebrand F."/>
            <person name="Pallen M.J."/>
        </authorList>
    </citation>
    <scope>NUCLEOTIDE SEQUENCE</scope>
    <source>
        <strain evidence="6">ChiSjej4B22-8148</strain>
    </source>
</reference>
<evidence type="ECO:0000313" key="7">
    <source>
        <dbReference type="Proteomes" id="UP000886757"/>
    </source>
</evidence>
<evidence type="ECO:0000256" key="1">
    <source>
        <dbReference type="ARBA" id="ARBA00005820"/>
    </source>
</evidence>
<dbReference type="SMART" id="SM00862">
    <property type="entry name" value="Trans_reg_C"/>
    <property type="match status" value="1"/>
</dbReference>
<dbReference type="InterPro" id="IPR016032">
    <property type="entry name" value="Sig_transdc_resp-reg_C-effctor"/>
</dbReference>
<dbReference type="InterPro" id="IPR005158">
    <property type="entry name" value="BTAD"/>
</dbReference>
<dbReference type="Pfam" id="PF03704">
    <property type="entry name" value="BTAD"/>
    <property type="match status" value="1"/>
</dbReference>
<dbReference type="GO" id="GO:0003677">
    <property type="term" value="F:DNA binding"/>
    <property type="evidence" value="ECO:0007669"/>
    <property type="project" value="UniProtKB-KW"/>
</dbReference>
<dbReference type="SMART" id="SM01043">
    <property type="entry name" value="BTAD"/>
    <property type="match status" value="1"/>
</dbReference>
<dbReference type="SUPFAM" id="SSF46894">
    <property type="entry name" value="C-terminal effector domain of the bipartite response regulators"/>
    <property type="match status" value="1"/>
</dbReference>
<keyword evidence="2" id="KW-0238">DNA-binding</keyword>
<feature type="region of interest" description="Disordered" evidence="3">
    <location>
        <begin position="420"/>
        <end position="448"/>
    </location>
</feature>
<dbReference type="EMBL" id="DVGK01000138">
    <property type="protein sequence ID" value="HIR14626.1"/>
    <property type="molecule type" value="Genomic_DNA"/>
</dbReference>
<evidence type="ECO:0000259" key="4">
    <source>
        <dbReference type="SMART" id="SM00862"/>
    </source>
</evidence>
<comment type="similarity">
    <text evidence="1">Belongs to the AfsR/DnrI/RedD regulatory family.</text>
</comment>
<dbReference type="AlphaFoldDB" id="A0A9D1DA60"/>
<reference evidence="6" key="1">
    <citation type="submission" date="2020-10" db="EMBL/GenBank/DDBJ databases">
        <authorList>
            <person name="Gilroy R."/>
        </authorList>
    </citation>
    <scope>NUCLEOTIDE SEQUENCE</scope>
    <source>
        <strain evidence="6">ChiSjej4B22-8148</strain>
    </source>
</reference>
<dbReference type="Gene3D" id="1.25.40.10">
    <property type="entry name" value="Tetratricopeptide repeat domain"/>
    <property type="match status" value="1"/>
</dbReference>
<evidence type="ECO:0000256" key="2">
    <source>
        <dbReference type="ARBA" id="ARBA00023125"/>
    </source>
</evidence>
<proteinExistence type="inferred from homology"/>
<feature type="domain" description="Bacterial transcriptional activator" evidence="5">
    <location>
        <begin position="117"/>
        <end position="268"/>
    </location>
</feature>
<dbReference type="Pfam" id="PF00486">
    <property type="entry name" value="Trans_reg_C"/>
    <property type="match status" value="1"/>
</dbReference>
<dbReference type="PANTHER" id="PTHR35807">
    <property type="entry name" value="TRANSCRIPTIONAL REGULATOR REDD-RELATED"/>
    <property type="match status" value="1"/>
</dbReference>
<comment type="caution">
    <text evidence="6">The sequence shown here is derived from an EMBL/GenBank/DDBJ whole genome shotgun (WGS) entry which is preliminary data.</text>
</comment>
<dbReference type="PANTHER" id="PTHR35807:SF2">
    <property type="entry name" value="TRANSCRIPTIONAL ACTIVATOR DOMAIN"/>
    <property type="match status" value="1"/>
</dbReference>
<evidence type="ECO:0000259" key="5">
    <source>
        <dbReference type="SMART" id="SM01043"/>
    </source>
</evidence>
<dbReference type="InterPro" id="IPR051677">
    <property type="entry name" value="AfsR-DnrI-RedD_regulator"/>
</dbReference>
<evidence type="ECO:0000313" key="6">
    <source>
        <dbReference type="EMBL" id="HIR14626.1"/>
    </source>
</evidence>
<dbReference type="Gene3D" id="1.10.10.10">
    <property type="entry name" value="Winged helix-like DNA-binding domain superfamily/Winged helix DNA-binding domain"/>
    <property type="match status" value="1"/>
</dbReference>
<sequence length="448" mass="52298">MKTDAGYTVLEERKPLRVEIMGSFRIQSAYGEMNEKGLHSRKGLKLLVYLLLHRNRTVSVQELEEAVWGEGKSDNPAGVLKNLVYRLRTQLKFLGQESFILSGQGFYAWNQSVKVQIDVERFEEAWERARQCEENRVQKRQEDLLPVVEAYEHTVKCYGGPILEHLAEETWMLTLSTYYNSMYSEAVKRLASLYRETGEYEKMTEICQRASSYDLLDEELHYWVAVGLSGQRKYQQALDYCEDARTLLKKRLGISSLDILEKAYAEILQTSRTAEKKSMKDVFQEVSEEEKPQSVFYCEYSIFRQIYRIEARRLERMGISEYIMLLTVRIAQKNLDEEQTAFIRRRAMERLREAICGSLRIGDVVCQYGGSQYIILLPICTYEDCERIGKRLTAKFSEKFRNPLVSMKYEMEEVSMTWGSIGEGQEPAPRRESRIRLKKNPKSSKESV</sequence>
<dbReference type="Proteomes" id="UP000886757">
    <property type="component" value="Unassembled WGS sequence"/>
</dbReference>
<accession>A0A9D1DA60</accession>
<dbReference type="GO" id="GO:0006355">
    <property type="term" value="P:regulation of DNA-templated transcription"/>
    <property type="evidence" value="ECO:0007669"/>
    <property type="project" value="InterPro"/>
</dbReference>
<feature type="domain" description="OmpR/PhoB-type" evidence="4">
    <location>
        <begin position="35"/>
        <end position="109"/>
    </location>
</feature>
<evidence type="ECO:0000256" key="3">
    <source>
        <dbReference type="SAM" id="MobiDB-lite"/>
    </source>
</evidence>
<organism evidence="6 7">
    <name type="scientific">Candidatus Choladousia intestinavium</name>
    <dbReference type="NCBI Taxonomy" id="2840727"/>
    <lineage>
        <taxon>Bacteria</taxon>
        <taxon>Bacillati</taxon>
        <taxon>Bacillota</taxon>
        <taxon>Clostridia</taxon>
        <taxon>Lachnospirales</taxon>
        <taxon>Lachnospiraceae</taxon>
        <taxon>Lachnospiraceae incertae sedis</taxon>
        <taxon>Candidatus Choladousia</taxon>
    </lineage>
</organism>
<dbReference type="InterPro" id="IPR011990">
    <property type="entry name" value="TPR-like_helical_dom_sf"/>
</dbReference>
<dbReference type="InterPro" id="IPR036388">
    <property type="entry name" value="WH-like_DNA-bd_sf"/>
</dbReference>